<dbReference type="EMBL" id="MT142656">
    <property type="protein sequence ID" value="QJA86730.1"/>
    <property type="molecule type" value="Genomic_DNA"/>
</dbReference>
<dbReference type="AlphaFoldDB" id="A0A6M3KXQ8"/>
<proteinExistence type="predicted"/>
<reference evidence="1" key="1">
    <citation type="submission" date="2020-03" db="EMBL/GenBank/DDBJ databases">
        <title>The deep terrestrial virosphere.</title>
        <authorList>
            <person name="Holmfeldt K."/>
            <person name="Nilsson E."/>
            <person name="Simone D."/>
            <person name="Lopez-Fernandez M."/>
            <person name="Wu X."/>
            <person name="de Brujin I."/>
            <person name="Lundin D."/>
            <person name="Andersson A."/>
            <person name="Bertilsson S."/>
            <person name="Dopson M."/>
        </authorList>
    </citation>
    <scope>NUCLEOTIDE SEQUENCE</scope>
    <source>
        <strain evidence="1">MM415B03125</strain>
    </source>
</reference>
<name>A0A6M3KXQ8_9ZZZZ</name>
<protein>
    <submittedName>
        <fullName evidence="1">Uncharacterized protein</fullName>
    </submittedName>
</protein>
<gene>
    <name evidence="1" type="ORF">MM415B03125_0008</name>
</gene>
<accession>A0A6M3KXQ8</accession>
<sequence>METRIYEVVVEPGKEICDFCSSRDIEWQYPADDGLIEDTWPPNLIRESIGDWAACEVCSELIETNKRFDLMLRSAESNLKSSPEYTFAMAGFVADEVCKVHKVFWEKKKGSRIKIERRKI</sequence>
<organism evidence="1">
    <name type="scientific">viral metagenome</name>
    <dbReference type="NCBI Taxonomy" id="1070528"/>
    <lineage>
        <taxon>unclassified sequences</taxon>
        <taxon>metagenomes</taxon>
        <taxon>organismal metagenomes</taxon>
    </lineage>
</organism>
<evidence type="ECO:0000313" key="1">
    <source>
        <dbReference type="EMBL" id="QJA86730.1"/>
    </source>
</evidence>